<dbReference type="GO" id="GO:0018996">
    <property type="term" value="P:molting cycle, collagen and cuticulin-based cuticle"/>
    <property type="evidence" value="ECO:0007669"/>
    <property type="project" value="InterPro"/>
</dbReference>
<evidence type="ECO:0000256" key="1">
    <source>
        <dbReference type="ARBA" id="ARBA00004613"/>
    </source>
</evidence>
<dbReference type="InterPro" id="IPR001506">
    <property type="entry name" value="Peptidase_M12A"/>
</dbReference>
<dbReference type="InterPro" id="IPR024079">
    <property type="entry name" value="MetalloPept_cat_dom_sf"/>
</dbReference>
<keyword evidence="10" id="KW-1015">Disulfide bond</keyword>
<keyword evidence="11" id="KW-0325">Glycoprotein</keyword>
<evidence type="ECO:0000256" key="5">
    <source>
        <dbReference type="ARBA" id="ARBA00022723"/>
    </source>
</evidence>
<dbReference type="InterPro" id="IPR017050">
    <property type="entry name" value="Metallopeptidase_nem"/>
</dbReference>
<dbReference type="KEGG" id="nai:NECAME_07474"/>
<dbReference type="PIRSF" id="PIRSF036365">
    <property type="entry name" value="Astacin_nematoda"/>
    <property type="match status" value="1"/>
</dbReference>
<keyword evidence="5 14" id="KW-0479">Metal-binding</keyword>
<keyword evidence="7 14" id="KW-0378">Hydrolase</keyword>
<keyword evidence="8 14" id="KW-0862">Zinc</keyword>
<keyword evidence="2 12" id="KW-0964">Secreted</keyword>
<organism evidence="18 19">
    <name type="scientific">Necator americanus</name>
    <name type="common">Human hookworm</name>
    <dbReference type="NCBI Taxonomy" id="51031"/>
    <lineage>
        <taxon>Eukaryota</taxon>
        <taxon>Metazoa</taxon>
        <taxon>Ecdysozoa</taxon>
        <taxon>Nematoda</taxon>
        <taxon>Chromadorea</taxon>
        <taxon>Rhabditida</taxon>
        <taxon>Rhabditina</taxon>
        <taxon>Rhabditomorpha</taxon>
        <taxon>Strongyloidea</taxon>
        <taxon>Ancylostomatidae</taxon>
        <taxon>Bunostominae</taxon>
        <taxon>Necator</taxon>
    </lineage>
</organism>
<dbReference type="SUPFAM" id="SSF55486">
    <property type="entry name" value="Metalloproteases ('zincins'), catalytic domain"/>
    <property type="match status" value="1"/>
</dbReference>
<dbReference type="GO" id="GO:0006508">
    <property type="term" value="P:proteolysis"/>
    <property type="evidence" value="ECO:0007669"/>
    <property type="project" value="UniProtKB-KW"/>
</dbReference>
<dbReference type="GO" id="GO:0008270">
    <property type="term" value="F:zinc ion binding"/>
    <property type="evidence" value="ECO:0007669"/>
    <property type="project" value="UniProtKB-UniRule"/>
</dbReference>
<evidence type="ECO:0000256" key="9">
    <source>
        <dbReference type="ARBA" id="ARBA00023049"/>
    </source>
</evidence>
<evidence type="ECO:0000256" key="8">
    <source>
        <dbReference type="ARBA" id="ARBA00022833"/>
    </source>
</evidence>
<gene>
    <name evidence="18" type="ORF">NECAME_07474</name>
</gene>
<proteinExistence type="predicted"/>
<dbReference type="EMBL" id="KI658260">
    <property type="protein sequence ID" value="ETN83238.1"/>
    <property type="molecule type" value="Genomic_DNA"/>
</dbReference>
<dbReference type="PRINTS" id="PR00480">
    <property type="entry name" value="ASTACIN"/>
</dbReference>
<evidence type="ECO:0000256" key="15">
    <source>
        <dbReference type="RuleBase" id="RU361183"/>
    </source>
</evidence>
<keyword evidence="3" id="KW-0245">EGF-like domain</keyword>
<feature type="binding site" evidence="14">
    <location>
        <position position="240"/>
    </location>
    <ligand>
        <name>Zn(2+)</name>
        <dbReference type="ChEBI" id="CHEBI:29105"/>
        <note>catalytic</note>
    </ligand>
</feature>
<keyword evidence="19" id="KW-1185">Reference proteome</keyword>
<dbReference type="InterPro" id="IPR035914">
    <property type="entry name" value="Sperma_CUB_dom_sf"/>
</dbReference>
<dbReference type="CTD" id="25347504"/>
<dbReference type="InterPro" id="IPR000859">
    <property type="entry name" value="CUB_dom"/>
</dbReference>
<dbReference type="OMA" id="WHTHARY"/>
<dbReference type="Pfam" id="PF01400">
    <property type="entry name" value="Astacin"/>
    <property type="match status" value="1"/>
</dbReference>
<dbReference type="InterPro" id="IPR006026">
    <property type="entry name" value="Peptidase_Metallo"/>
</dbReference>
<reference evidence="19" key="1">
    <citation type="journal article" date="2014" name="Nat. Genet.">
        <title>Genome of the human hookworm Necator americanus.</title>
        <authorList>
            <person name="Tang Y.T."/>
            <person name="Gao X."/>
            <person name="Rosa B.A."/>
            <person name="Abubucker S."/>
            <person name="Hallsworth-Pepin K."/>
            <person name="Martin J."/>
            <person name="Tyagi R."/>
            <person name="Heizer E."/>
            <person name="Zhang X."/>
            <person name="Bhonagiri-Palsikar V."/>
            <person name="Minx P."/>
            <person name="Warren W.C."/>
            <person name="Wang Q."/>
            <person name="Zhan B."/>
            <person name="Hotez P.J."/>
            <person name="Sternberg P.W."/>
            <person name="Dougall A."/>
            <person name="Gaze S.T."/>
            <person name="Mulvenna J."/>
            <person name="Sotillo J."/>
            <person name="Ranganathan S."/>
            <person name="Rabelo E.M."/>
            <person name="Wilson R.K."/>
            <person name="Felgner P.L."/>
            <person name="Bethony J."/>
            <person name="Hawdon J.M."/>
            <person name="Gasser R.B."/>
            <person name="Loukas A."/>
            <person name="Mitreva M."/>
        </authorList>
    </citation>
    <scope>NUCLEOTIDE SEQUENCE [LARGE SCALE GENOMIC DNA]</scope>
</reference>
<dbReference type="GeneID" id="25347504"/>
<evidence type="ECO:0000256" key="3">
    <source>
        <dbReference type="ARBA" id="ARBA00022536"/>
    </source>
</evidence>
<evidence type="ECO:0000259" key="16">
    <source>
        <dbReference type="PROSITE" id="PS01180"/>
    </source>
</evidence>
<evidence type="ECO:0000256" key="13">
    <source>
        <dbReference type="PROSITE-ProRule" id="PRU00059"/>
    </source>
</evidence>
<dbReference type="Proteomes" id="UP000053676">
    <property type="component" value="Unassembled WGS sequence"/>
</dbReference>
<feature type="domain" description="Peptidase M12A" evidence="17">
    <location>
        <begin position="138"/>
        <end position="333"/>
    </location>
</feature>
<feature type="binding site" evidence="14">
    <location>
        <position position="230"/>
    </location>
    <ligand>
        <name>Zn(2+)</name>
        <dbReference type="ChEBI" id="CHEBI:29105"/>
        <note>catalytic</note>
    </ligand>
</feature>
<dbReference type="MEROPS" id="M12.310"/>
<feature type="chain" id="PRO_5005149999" description="Zinc metalloproteinase" evidence="12 15">
    <location>
        <begin position="17"/>
        <end position="518"/>
    </location>
</feature>
<evidence type="ECO:0000256" key="6">
    <source>
        <dbReference type="ARBA" id="ARBA00022729"/>
    </source>
</evidence>
<name>W2TN99_NECAM</name>
<dbReference type="PROSITE" id="PS01180">
    <property type="entry name" value="CUB"/>
    <property type="match status" value="1"/>
</dbReference>
<feature type="domain" description="CUB" evidence="16">
    <location>
        <begin position="375"/>
        <end position="491"/>
    </location>
</feature>
<dbReference type="SUPFAM" id="SSF49854">
    <property type="entry name" value="Spermadhesin, CUB domain"/>
    <property type="match status" value="1"/>
</dbReference>
<dbReference type="CDD" id="cd04280">
    <property type="entry name" value="ZnMc_astacin_like"/>
    <property type="match status" value="1"/>
</dbReference>
<keyword evidence="9 14" id="KW-0482">Metalloprotease</keyword>
<evidence type="ECO:0000256" key="2">
    <source>
        <dbReference type="ARBA" id="ARBA00022525"/>
    </source>
</evidence>
<dbReference type="GO" id="GO:0005576">
    <property type="term" value="C:extracellular region"/>
    <property type="evidence" value="ECO:0007669"/>
    <property type="project" value="UniProtKB-SubCell"/>
</dbReference>
<dbReference type="PANTHER" id="PTHR10127">
    <property type="entry name" value="DISCOIDIN, CUB, EGF, LAMININ , AND ZINC METALLOPROTEASE DOMAIN CONTAINING"/>
    <property type="match status" value="1"/>
</dbReference>
<evidence type="ECO:0000256" key="4">
    <source>
        <dbReference type="ARBA" id="ARBA00022670"/>
    </source>
</evidence>
<comment type="caution">
    <text evidence="13">Lacks conserved residue(s) required for the propagation of feature annotation.</text>
</comment>
<dbReference type="GO" id="GO:0004222">
    <property type="term" value="F:metalloendopeptidase activity"/>
    <property type="evidence" value="ECO:0007669"/>
    <property type="project" value="UniProtKB-UniRule"/>
</dbReference>
<keyword evidence="4 14" id="KW-0645">Protease</keyword>
<accession>W2TN99</accession>
<evidence type="ECO:0000313" key="18">
    <source>
        <dbReference type="EMBL" id="ETN83238.1"/>
    </source>
</evidence>
<dbReference type="SMART" id="SM00235">
    <property type="entry name" value="ZnMc"/>
    <property type="match status" value="1"/>
</dbReference>
<protein>
    <recommendedName>
        <fullName evidence="12">Zinc metalloproteinase</fullName>
    </recommendedName>
</protein>
<sequence length="518" mass="58746">MRILLLILLLALTVNCGSDFFKGKLGSKIKALLEKIKSSMNVTSLLQIREKFAKLRDKIKKKLALTPQRKAEVDKIMKFIKLNKEDRIQKSGDTISQINKRTGMADILFQGDIVLTDDQANEITDEIENEGKNRTKRQAYRDQWYPQTIWPDGVEYSFDPSADQLMRTVFVKAAQAWMEDTCINFRENPSSPTRVRLFKQNGCWSMIGNTHREQMLSLGDGCATVAIATHEIGHAIGFWHTHARYDRDQYLYFIPQNVIPSWLDQFALQTPQTNENYGLPYDYGSIMHYAASSASQNGKPTMVPRDQTYLETLGSPFISFIEKLMINRHYGCDKNCGQGSAQCRMGGFPNPRDCSRCVCPSGYGGDLCDQRPPGCGGVVEASNDVQTLRDGVGVPNSGERVDMKVCNYWITAPEGSRIEVRISGMANGPYIHGCVFWGIEINTQRDQLQTGFRFCNPQDIGLTLVSSSNIVPIIVYNRVGVTPFAVDYRIGDLRFLNHHFHSFLWIRDIYVRCIHRFV</sequence>
<feature type="active site" evidence="14">
    <location>
        <position position="231"/>
    </location>
</feature>
<evidence type="ECO:0000256" key="10">
    <source>
        <dbReference type="ARBA" id="ARBA00023157"/>
    </source>
</evidence>
<dbReference type="OrthoDB" id="291007at2759"/>
<dbReference type="AlphaFoldDB" id="W2TN99"/>
<keyword evidence="6 12" id="KW-0732">Signal</keyword>
<dbReference type="PANTHER" id="PTHR10127:SF793">
    <property type="entry name" value="ZINC METALLOPROTEINASE NAS-31"/>
    <property type="match status" value="1"/>
</dbReference>
<evidence type="ECO:0000256" key="7">
    <source>
        <dbReference type="ARBA" id="ARBA00022801"/>
    </source>
</evidence>
<comment type="subcellular location">
    <subcellularLocation>
        <location evidence="1 12">Secreted</location>
    </subcellularLocation>
</comment>
<feature type="binding site" evidence="14">
    <location>
        <position position="234"/>
    </location>
    <ligand>
        <name>Zn(2+)</name>
        <dbReference type="ChEBI" id="CHEBI:29105"/>
        <note>catalytic</note>
    </ligand>
</feature>
<evidence type="ECO:0000259" key="17">
    <source>
        <dbReference type="PROSITE" id="PS51864"/>
    </source>
</evidence>
<comment type="cofactor">
    <cofactor evidence="14 15">
        <name>Zn(2+)</name>
        <dbReference type="ChEBI" id="CHEBI:29105"/>
    </cofactor>
    <text evidence="14 15">Binds 1 zinc ion per subunit.</text>
</comment>
<evidence type="ECO:0000313" key="19">
    <source>
        <dbReference type="Proteomes" id="UP000053676"/>
    </source>
</evidence>
<feature type="signal peptide" evidence="12 15">
    <location>
        <begin position="1"/>
        <end position="16"/>
    </location>
</feature>
<dbReference type="InterPro" id="IPR034035">
    <property type="entry name" value="Astacin-like_dom"/>
</dbReference>
<evidence type="ECO:0000256" key="12">
    <source>
        <dbReference type="PIRNR" id="PIRNR036365"/>
    </source>
</evidence>
<evidence type="ECO:0000256" key="11">
    <source>
        <dbReference type="ARBA" id="ARBA00023180"/>
    </source>
</evidence>
<dbReference type="PROSITE" id="PS51864">
    <property type="entry name" value="ASTACIN"/>
    <property type="match status" value="1"/>
</dbReference>
<evidence type="ECO:0000256" key="14">
    <source>
        <dbReference type="PROSITE-ProRule" id="PRU01211"/>
    </source>
</evidence>
<dbReference type="Gene3D" id="3.40.390.10">
    <property type="entry name" value="Collagenase (Catalytic Domain)"/>
    <property type="match status" value="1"/>
</dbReference>